<reference evidence="1 2" key="1">
    <citation type="submission" date="2014-05" db="EMBL/GenBank/DDBJ databases">
        <title>Draft Genome Sequence of Kitasatospora cheerisanensis KCTC 2395.</title>
        <authorList>
            <person name="Nam D.H."/>
        </authorList>
    </citation>
    <scope>NUCLEOTIDE SEQUENCE [LARGE SCALE GENOMIC DNA]</scope>
    <source>
        <strain evidence="1 2">KCTC 2395</strain>
    </source>
</reference>
<dbReference type="HOGENOM" id="CLU_104501_0_0_11"/>
<dbReference type="RefSeq" id="WP_051653828.1">
    <property type="nucleotide sequence ID" value="NZ_KK853997.1"/>
</dbReference>
<protein>
    <recommendedName>
        <fullName evidence="3">Cupin</fullName>
    </recommendedName>
</protein>
<dbReference type="InterPro" id="IPR011051">
    <property type="entry name" value="RmlC_Cupin_sf"/>
</dbReference>
<dbReference type="eggNOG" id="COG0662">
    <property type="taxonomic scope" value="Bacteria"/>
</dbReference>
<comment type="caution">
    <text evidence="1">The sequence shown here is derived from an EMBL/GenBank/DDBJ whole genome shotgun (WGS) entry which is preliminary data.</text>
</comment>
<dbReference type="EMBL" id="JNBY01000169">
    <property type="protein sequence ID" value="KDN80585.1"/>
    <property type="molecule type" value="Genomic_DNA"/>
</dbReference>
<evidence type="ECO:0008006" key="3">
    <source>
        <dbReference type="Google" id="ProtNLM"/>
    </source>
</evidence>
<evidence type="ECO:0000313" key="1">
    <source>
        <dbReference type="EMBL" id="KDN80585.1"/>
    </source>
</evidence>
<gene>
    <name evidence="1" type="ORF">KCH_76340</name>
</gene>
<dbReference type="Proteomes" id="UP000027178">
    <property type="component" value="Unassembled WGS sequence"/>
</dbReference>
<sequence>MHLAAGELYLPLTGRGAAQFLTPAGPQQIELRAGCPVQFTPGTLHRLITTDDRLELLVLMENGRLNEEGDVVFTFPPENLADPQAYFRLAEATDESAVLRRRDRAVEGFTLLNRLWQDDPEAGRRALATFYAAAVALIQPRAAGWTDVFAKGPGFALRTMADRISALADGESAHLAEAAVTALAPFDENNLTPRACGWLWSYHAP</sequence>
<dbReference type="PATRIC" id="fig|1348663.4.peg.7380"/>
<accession>A0A066YRM1</accession>
<dbReference type="AlphaFoldDB" id="A0A066YRM1"/>
<evidence type="ECO:0000313" key="2">
    <source>
        <dbReference type="Proteomes" id="UP000027178"/>
    </source>
</evidence>
<name>A0A066YRM1_9ACTN</name>
<organism evidence="1 2">
    <name type="scientific">Kitasatospora cheerisanensis KCTC 2395</name>
    <dbReference type="NCBI Taxonomy" id="1348663"/>
    <lineage>
        <taxon>Bacteria</taxon>
        <taxon>Bacillati</taxon>
        <taxon>Actinomycetota</taxon>
        <taxon>Actinomycetes</taxon>
        <taxon>Kitasatosporales</taxon>
        <taxon>Streptomycetaceae</taxon>
        <taxon>Kitasatospora</taxon>
    </lineage>
</organism>
<proteinExistence type="predicted"/>
<keyword evidence="2" id="KW-1185">Reference proteome</keyword>
<dbReference type="SUPFAM" id="SSF51182">
    <property type="entry name" value="RmlC-like cupins"/>
    <property type="match status" value="1"/>
</dbReference>
<dbReference type="OrthoDB" id="623300at2"/>